<comment type="caution">
    <text evidence="1">The sequence shown here is derived from an EMBL/GenBank/DDBJ whole genome shotgun (WGS) entry which is preliminary data.</text>
</comment>
<dbReference type="Proteomes" id="UP000747542">
    <property type="component" value="Unassembled WGS sequence"/>
</dbReference>
<evidence type="ECO:0000313" key="1">
    <source>
        <dbReference type="EMBL" id="KAG7165596.1"/>
    </source>
</evidence>
<sequence length="85" mass="10123">MQSSYFDPYKIKKKINDVNLVVETPEHRRIECLVHVNLLKPYHIRESEAWLIQDQVPDNKVVPEDYCLDQPVKLCNRDILAKIEF</sequence>
<name>A0A8J5JZT1_HOMAM</name>
<protein>
    <submittedName>
        <fullName evidence="1">Uncharacterized protein</fullName>
    </submittedName>
</protein>
<reference evidence="1" key="1">
    <citation type="journal article" date="2021" name="Sci. Adv.">
        <title>The American lobster genome reveals insights on longevity, neural, and immune adaptations.</title>
        <authorList>
            <person name="Polinski J.M."/>
            <person name="Zimin A.V."/>
            <person name="Clark K.F."/>
            <person name="Kohn A.B."/>
            <person name="Sadowski N."/>
            <person name="Timp W."/>
            <person name="Ptitsyn A."/>
            <person name="Khanna P."/>
            <person name="Romanova D.Y."/>
            <person name="Williams P."/>
            <person name="Greenwood S.J."/>
            <person name="Moroz L.L."/>
            <person name="Walt D.R."/>
            <person name="Bodnar A.G."/>
        </authorList>
    </citation>
    <scope>NUCLEOTIDE SEQUENCE</scope>
    <source>
        <strain evidence="1">GMGI-L3</strain>
    </source>
</reference>
<keyword evidence="2" id="KW-1185">Reference proteome</keyword>
<gene>
    <name evidence="1" type="ORF">Hamer_G013094</name>
</gene>
<organism evidence="1 2">
    <name type="scientific">Homarus americanus</name>
    <name type="common">American lobster</name>
    <dbReference type="NCBI Taxonomy" id="6706"/>
    <lineage>
        <taxon>Eukaryota</taxon>
        <taxon>Metazoa</taxon>
        <taxon>Ecdysozoa</taxon>
        <taxon>Arthropoda</taxon>
        <taxon>Crustacea</taxon>
        <taxon>Multicrustacea</taxon>
        <taxon>Malacostraca</taxon>
        <taxon>Eumalacostraca</taxon>
        <taxon>Eucarida</taxon>
        <taxon>Decapoda</taxon>
        <taxon>Pleocyemata</taxon>
        <taxon>Astacidea</taxon>
        <taxon>Nephropoidea</taxon>
        <taxon>Nephropidae</taxon>
        <taxon>Homarus</taxon>
    </lineage>
</organism>
<dbReference type="EMBL" id="JAHLQT010024020">
    <property type="protein sequence ID" value="KAG7165596.1"/>
    <property type="molecule type" value="Genomic_DNA"/>
</dbReference>
<accession>A0A8J5JZT1</accession>
<evidence type="ECO:0000313" key="2">
    <source>
        <dbReference type="Proteomes" id="UP000747542"/>
    </source>
</evidence>
<dbReference type="AlphaFoldDB" id="A0A8J5JZT1"/>
<proteinExistence type="predicted"/>